<evidence type="ECO:0000256" key="5">
    <source>
        <dbReference type="ARBA" id="ARBA00023242"/>
    </source>
</evidence>
<dbReference type="OrthoDB" id="681852at2759"/>
<dbReference type="PRINTS" id="PR00367">
    <property type="entry name" value="ETHRSPELEMNT"/>
</dbReference>
<evidence type="ECO:0000256" key="1">
    <source>
        <dbReference type="ARBA" id="ARBA00004123"/>
    </source>
</evidence>
<dbReference type="STRING" id="15368.I1I690"/>
<evidence type="ECO:0000256" key="2">
    <source>
        <dbReference type="ARBA" id="ARBA00023015"/>
    </source>
</evidence>
<dbReference type="AlphaFoldDB" id="I1I690"/>
<evidence type="ECO:0000313" key="9">
    <source>
        <dbReference type="EnsemblPlants" id="KQJ97845"/>
    </source>
</evidence>
<feature type="domain" description="AP2/ERF" evidence="7">
    <location>
        <begin position="25"/>
        <end position="80"/>
    </location>
</feature>
<dbReference type="PANTHER" id="PTHR31677">
    <property type="entry name" value="AP2 DOMAIN CLASS TRANSCRIPTION FACTOR"/>
    <property type="match status" value="1"/>
</dbReference>
<name>I1I690_BRADI</name>
<dbReference type="GO" id="GO:0003677">
    <property type="term" value="F:DNA binding"/>
    <property type="evidence" value="ECO:0007669"/>
    <property type="project" value="UniProtKB-KW"/>
</dbReference>
<accession>I1I690</accession>
<evidence type="ECO:0000259" key="7">
    <source>
        <dbReference type="PROSITE" id="PS51032"/>
    </source>
</evidence>
<protein>
    <recommendedName>
        <fullName evidence="7">AP2/ERF domain-containing protein</fullName>
    </recommendedName>
</protein>
<keyword evidence="3" id="KW-0238">DNA-binding</keyword>
<dbReference type="InterPro" id="IPR001471">
    <property type="entry name" value="AP2/ERF_dom"/>
</dbReference>
<dbReference type="PROSITE" id="PS51032">
    <property type="entry name" value="AP2_ERF"/>
    <property type="match status" value="1"/>
</dbReference>
<reference evidence="8 9" key="1">
    <citation type="journal article" date="2010" name="Nature">
        <title>Genome sequencing and analysis of the model grass Brachypodium distachyon.</title>
        <authorList>
            <consortium name="International Brachypodium Initiative"/>
        </authorList>
    </citation>
    <scope>NUCLEOTIDE SEQUENCE [LARGE SCALE GENOMIC DNA]</scope>
    <source>
        <strain evidence="8 9">Bd21</strain>
    </source>
</reference>
<reference evidence="8" key="2">
    <citation type="submission" date="2017-06" db="EMBL/GenBank/DDBJ databases">
        <title>WGS assembly of Brachypodium distachyon.</title>
        <authorList>
            <consortium name="The International Brachypodium Initiative"/>
            <person name="Lucas S."/>
            <person name="Harmon-Smith M."/>
            <person name="Lail K."/>
            <person name="Tice H."/>
            <person name="Grimwood J."/>
            <person name="Bruce D."/>
            <person name="Barry K."/>
            <person name="Shu S."/>
            <person name="Lindquist E."/>
            <person name="Wang M."/>
            <person name="Pitluck S."/>
            <person name="Vogel J.P."/>
            <person name="Garvin D.F."/>
            <person name="Mockler T.C."/>
            <person name="Schmutz J."/>
            <person name="Rokhsar D."/>
            <person name="Bevan M.W."/>
        </authorList>
    </citation>
    <scope>NUCLEOTIDE SEQUENCE</scope>
    <source>
        <strain evidence="8">Bd21</strain>
    </source>
</reference>
<evidence type="ECO:0000256" key="3">
    <source>
        <dbReference type="ARBA" id="ARBA00023125"/>
    </source>
</evidence>
<keyword evidence="5" id="KW-0539">Nucleus</keyword>
<evidence type="ECO:0000256" key="4">
    <source>
        <dbReference type="ARBA" id="ARBA00023163"/>
    </source>
</evidence>
<gene>
    <name evidence="9" type="primary">LOC104584190</name>
    <name evidence="8" type="ORF">BRADI_3g33670v3</name>
</gene>
<dbReference type="InterPro" id="IPR036955">
    <property type="entry name" value="AP2/ERF_dom_sf"/>
</dbReference>
<dbReference type="SUPFAM" id="SSF54171">
    <property type="entry name" value="DNA-binding domain"/>
    <property type="match status" value="1"/>
</dbReference>
<dbReference type="RefSeq" id="XP_010236663.1">
    <property type="nucleotide sequence ID" value="XM_010238361.1"/>
</dbReference>
<comment type="subcellular location">
    <subcellularLocation>
        <location evidence="1">Nucleus</location>
    </subcellularLocation>
</comment>
<sequence>MVVTDEAAAGRRKKKTRPAPEARTEFRGVCRQPSGRYRGQIKRSGTTLHLGIFDTAHEAARGYDAAAAQLHGAKAITNFKRRQSPAPTAAAAHNDGEAMDFSGFPEVPVELRLLPYGILQLP</sequence>
<dbReference type="HOGENOM" id="CLU_2029904_0_0_1"/>
<dbReference type="Proteomes" id="UP000008810">
    <property type="component" value="Chromosome 3"/>
</dbReference>
<keyword evidence="4" id="KW-0804">Transcription</keyword>
<dbReference type="GO" id="GO:0003700">
    <property type="term" value="F:DNA-binding transcription factor activity"/>
    <property type="evidence" value="ECO:0007669"/>
    <property type="project" value="InterPro"/>
</dbReference>
<keyword evidence="2" id="KW-0805">Transcription regulation</keyword>
<dbReference type="EnsemblPlants" id="KQJ97845">
    <property type="protein sequence ID" value="KQJ97845"/>
    <property type="gene ID" value="BRADI_3g33670v3"/>
</dbReference>
<evidence type="ECO:0000313" key="8">
    <source>
        <dbReference type="EMBL" id="KQJ97845.1"/>
    </source>
</evidence>
<organism evidence="8">
    <name type="scientific">Brachypodium distachyon</name>
    <name type="common">Purple false brome</name>
    <name type="synonym">Trachynia distachya</name>
    <dbReference type="NCBI Taxonomy" id="15368"/>
    <lineage>
        <taxon>Eukaryota</taxon>
        <taxon>Viridiplantae</taxon>
        <taxon>Streptophyta</taxon>
        <taxon>Embryophyta</taxon>
        <taxon>Tracheophyta</taxon>
        <taxon>Spermatophyta</taxon>
        <taxon>Magnoliopsida</taxon>
        <taxon>Liliopsida</taxon>
        <taxon>Poales</taxon>
        <taxon>Poaceae</taxon>
        <taxon>BOP clade</taxon>
        <taxon>Pooideae</taxon>
        <taxon>Stipodae</taxon>
        <taxon>Brachypodieae</taxon>
        <taxon>Brachypodium</taxon>
    </lineage>
</organism>
<proteinExistence type="predicted"/>
<dbReference type="OMA" id="MFETAHE"/>
<dbReference type="SMART" id="SM00380">
    <property type="entry name" value="AP2"/>
    <property type="match status" value="1"/>
</dbReference>
<dbReference type="Gene3D" id="3.30.730.10">
    <property type="entry name" value="AP2/ERF domain"/>
    <property type="match status" value="1"/>
</dbReference>
<dbReference type="Gramene" id="KQJ97845">
    <property type="protein sequence ID" value="KQJ97845"/>
    <property type="gene ID" value="BRADI_3g33670v3"/>
</dbReference>
<evidence type="ECO:0000313" key="10">
    <source>
        <dbReference type="Proteomes" id="UP000008810"/>
    </source>
</evidence>
<feature type="region of interest" description="Disordered" evidence="6">
    <location>
        <begin position="1"/>
        <end position="25"/>
    </location>
</feature>
<reference evidence="9" key="3">
    <citation type="submission" date="2018-08" db="UniProtKB">
        <authorList>
            <consortium name="EnsemblPlants"/>
        </authorList>
    </citation>
    <scope>IDENTIFICATION</scope>
    <source>
        <strain evidence="9">cv. Bd21</strain>
    </source>
</reference>
<dbReference type="KEGG" id="bdi:104584190"/>
<dbReference type="InterPro" id="IPR016177">
    <property type="entry name" value="DNA-bd_dom_sf"/>
</dbReference>
<keyword evidence="10" id="KW-1185">Reference proteome</keyword>
<dbReference type="PANTHER" id="PTHR31677:SF75">
    <property type="entry name" value="ETHYLENE-RESPONSIVE TRANSCRIPTION FACTOR ERF084"/>
    <property type="match status" value="1"/>
</dbReference>
<evidence type="ECO:0000256" key="6">
    <source>
        <dbReference type="SAM" id="MobiDB-lite"/>
    </source>
</evidence>
<dbReference type="GeneID" id="104584190"/>
<dbReference type="GO" id="GO:0005634">
    <property type="term" value="C:nucleus"/>
    <property type="evidence" value="ECO:0007669"/>
    <property type="project" value="UniProtKB-SubCell"/>
</dbReference>
<dbReference type="EMBL" id="CM000882">
    <property type="protein sequence ID" value="KQJ97845.1"/>
    <property type="molecule type" value="Genomic_DNA"/>
</dbReference>